<feature type="transmembrane region" description="Helical" evidence="8">
    <location>
        <begin position="245"/>
        <end position="272"/>
    </location>
</feature>
<dbReference type="EMBL" id="FMAJ01000005">
    <property type="protein sequence ID" value="SCB58904.1"/>
    <property type="molecule type" value="Genomic_DNA"/>
</dbReference>
<feature type="transmembrane region" description="Helical" evidence="8">
    <location>
        <begin position="12"/>
        <end position="36"/>
    </location>
</feature>
<evidence type="ECO:0000313" key="10">
    <source>
        <dbReference type="Proteomes" id="UP000198723"/>
    </source>
</evidence>
<dbReference type="GO" id="GO:0005886">
    <property type="term" value="C:plasma membrane"/>
    <property type="evidence" value="ECO:0007669"/>
    <property type="project" value="UniProtKB-SubCell"/>
</dbReference>
<keyword evidence="5 8" id="KW-0812">Transmembrane</keyword>
<protein>
    <submittedName>
        <fullName evidence="9">Iron complex transport system permease protein</fullName>
    </submittedName>
</protein>
<dbReference type="Proteomes" id="UP000198723">
    <property type="component" value="Unassembled WGS sequence"/>
</dbReference>
<dbReference type="GO" id="GO:0022857">
    <property type="term" value="F:transmembrane transporter activity"/>
    <property type="evidence" value="ECO:0007669"/>
    <property type="project" value="InterPro"/>
</dbReference>
<name>A0A1C3Y349_9HYPH</name>
<evidence type="ECO:0000256" key="8">
    <source>
        <dbReference type="SAM" id="Phobius"/>
    </source>
</evidence>
<keyword evidence="4" id="KW-1003">Cell membrane</keyword>
<keyword evidence="6 8" id="KW-1133">Transmembrane helix</keyword>
<evidence type="ECO:0000256" key="1">
    <source>
        <dbReference type="ARBA" id="ARBA00004651"/>
    </source>
</evidence>
<evidence type="ECO:0000313" key="9">
    <source>
        <dbReference type="EMBL" id="SCB58904.1"/>
    </source>
</evidence>
<dbReference type="PANTHER" id="PTHR30472">
    <property type="entry name" value="FERRIC ENTEROBACTIN TRANSPORT SYSTEM PERMEASE PROTEIN"/>
    <property type="match status" value="1"/>
</dbReference>
<accession>A0A1C3Y349</accession>
<keyword evidence="7 8" id="KW-0472">Membrane</keyword>
<feature type="transmembrane region" description="Helical" evidence="8">
    <location>
        <begin position="42"/>
        <end position="63"/>
    </location>
</feature>
<proteinExistence type="inferred from homology"/>
<evidence type="ECO:0000256" key="5">
    <source>
        <dbReference type="ARBA" id="ARBA00022692"/>
    </source>
</evidence>
<dbReference type="AlphaFoldDB" id="A0A1C3Y349"/>
<dbReference type="InterPro" id="IPR037294">
    <property type="entry name" value="ABC_BtuC-like"/>
</dbReference>
<dbReference type="SUPFAM" id="SSF81345">
    <property type="entry name" value="ABC transporter involved in vitamin B12 uptake, BtuC"/>
    <property type="match status" value="1"/>
</dbReference>
<dbReference type="CDD" id="cd06550">
    <property type="entry name" value="TM_ABC_iron-siderophores_like"/>
    <property type="match status" value="1"/>
</dbReference>
<evidence type="ECO:0000256" key="3">
    <source>
        <dbReference type="ARBA" id="ARBA00022448"/>
    </source>
</evidence>
<evidence type="ECO:0000256" key="7">
    <source>
        <dbReference type="ARBA" id="ARBA00023136"/>
    </source>
</evidence>
<dbReference type="Gene3D" id="1.10.3470.10">
    <property type="entry name" value="ABC transporter involved in vitamin B12 uptake, BtuC"/>
    <property type="match status" value="1"/>
</dbReference>
<feature type="transmembrane region" description="Helical" evidence="8">
    <location>
        <begin position="196"/>
        <end position="217"/>
    </location>
</feature>
<feature type="transmembrane region" description="Helical" evidence="8">
    <location>
        <begin position="101"/>
        <end position="118"/>
    </location>
</feature>
<feature type="transmembrane region" description="Helical" evidence="8">
    <location>
        <begin position="70"/>
        <end position="89"/>
    </location>
</feature>
<evidence type="ECO:0000256" key="6">
    <source>
        <dbReference type="ARBA" id="ARBA00022989"/>
    </source>
</evidence>
<dbReference type="PANTHER" id="PTHR30472:SF1">
    <property type="entry name" value="FE(3+) DICITRATE TRANSPORT SYSTEM PERMEASE PROTEIN FECC-RELATED"/>
    <property type="match status" value="1"/>
</dbReference>
<reference evidence="9 10" key="1">
    <citation type="submission" date="2016-08" db="EMBL/GenBank/DDBJ databases">
        <authorList>
            <person name="Seilhamer J.J."/>
        </authorList>
    </citation>
    <scope>NUCLEOTIDE SEQUENCE [LARGE SCALE GENOMIC DNA]</scope>
    <source>
        <strain evidence="9 10">HBR26</strain>
    </source>
</reference>
<evidence type="ECO:0000256" key="2">
    <source>
        <dbReference type="ARBA" id="ARBA00007935"/>
    </source>
</evidence>
<evidence type="ECO:0000256" key="4">
    <source>
        <dbReference type="ARBA" id="ARBA00022475"/>
    </source>
</evidence>
<organism evidence="9 10">
    <name type="scientific">Rhizobium aethiopicum</name>
    <dbReference type="NCBI Taxonomy" id="1138170"/>
    <lineage>
        <taxon>Bacteria</taxon>
        <taxon>Pseudomonadati</taxon>
        <taxon>Pseudomonadota</taxon>
        <taxon>Alphaproteobacteria</taxon>
        <taxon>Hyphomicrobiales</taxon>
        <taxon>Rhizobiaceae</taxon>
        <taxon>Rhizobium/Agrobacterium group</taxon>
        <taxon>Rhizobium</taxon>
    </lineage>
</organism>
<feature type="transmembrane region" description="Helical" evidence="8">
    <location>
        <begin position="284"/>
        <end position="307"/>
    </location>
</feature>
<feature type="transmembrane region" description="Helical" evidence="8">
    <location>
        <begin position="152"/>
        <end position="175"/>
    </location>
</feature>
<dbReference type="Pfam" id="PF01032">
    <property type="entry name" value="FecCD"/>
    <property type="match status" value="1"/>
</dbReference>
<feature type="transmembrane region" description="Helical" evidence="8">
    <location>
        <begin position="125"/>
        <end position="146"/>
    </location>
</feature>
<dbReference type="GO" id="GO:0033214">
    <property type="term" value="P:siderophore-iron import into cell"/>
    <property type="evidence" value="ECO:0007669"/>
    <property type="project" value="TreeGrafter"/>
</dbReference>
<gene>
    <name evidence="9" type="ORF">GA0061105_105376</name>
</gene>
<dbReference type="InterPro" id="IPR000522">
    <property type="entry name" value="ABC_transptr_permease_BtuC"/>
</dbReference>
<keyword evidence="3" id="KW-0813">Transport</keyword>
<dbReference type="RefSeq" id="WP_245304325.1">
    <property type="nucleotide sequence ID" value="NZ_FMAJ01000005.1"/>
</dbReference>
<feature type="transmembrane region" description="Helical" evidence="8">
    <location>
        <begin position="313"/>
        <end position="330"/>
    </location>
</feature>
<sequence>MRPIAVSTSSRPVISLTIALWAALTAAVVASVALGYRQYSPAAIWSAIFAFDGSESAVVITTLRIPRALLAPLVGAALGVAGVLTQTLARNRIASPDTLGINGGAALAVVASSVWFGVGSVPGMSAAAISGAFATSLLVFGVAASSGGFSPIRIVLVGVTVGGLGYSIVQIILTTNEAQLKELLFWLTGSFADRPIAFALGGAPVVLAGLAVAWMLAQPLDALQADDTTAANLGVPLVVVRWTGFLTISLLTGAGVCMAGPVGFVGFVVPHVARRFVGLSHRRLIVTSALIGAIYATAADVLARFIIYPAEAPVGAITSTVGGVVLLVLLKRRAA</sequence>
<dbReference type="STRING" id="1138170.GA0061105_105376"/>
<comment type="subcellular location">
    <subcellularLocation>
        <location evidence="1">Cell membrane</location>
        <topology evidence="1">Multi-pass membrane protein</topology>
    </subcellularLocation>
</comment>
<comment type="similarity">
    <text evidence="2">Belongs to the binding-protein-dependent transport system permease family. FecCD subfamily.</text>
</comment>